<dbReference type="AlphaFoldDB" id="A0A2W1L003"/>
<proteinExistence type="predicted"/>
<name>A0A2W1L003_9BACL</name>
<evidence type="ECO:0000313" key="2">
    <source>
        <dbReference type="Proteomes" id="UP000249522"/>
    </source>
</evidence>
<dbReference type="EMBL" id="QKRB01000057">
    <property type="protein sequence ID" value="PZD93268.1"/>
    <property type="molecule type" value="Genomic_DNA"/>
</dbReference>
<comment type="caution">
    <text evidence="1">The sequence shown here is derived from an EMBL/GenBank/DDBJ whole genome shotgun (WGS) entry which is preliminary data.</text>
</comment>
<keyword evidence="2" id="KW-1185">Reference proteome</keyword>
<reference evidence="1 2" key="1">
    <citation type="submission" date="2018-06" db="EMBL/GenBank/DDBJ databases">
        <title>Paenibacillus imtechensis sp. nov.</title>
        <authorList>
            <person name="Pinnaka A.K."/>
            <person name="Singh H."/>
            <person name="Kaur M."/>
        </authorList>
    </citation>
    <scope>NUCLEOTIDE SEQUENCE [LARGE SCALE GENOMIC DNA]</scope>
    <source>
        <strain evidence="1 2">SMB1</strain>
    </source>
</reference>
<accession>A0A2W1L003</accession>
<sequence length="137" mass="14186">MANRFLDAQLSQARSFPTATTTPVSAAGTQVATLGLNLTGAGPNAQVHFDFTAGFDVDATDPVGVTATVLRDGVPIYQVIENFDDGVNQLLSFSGADYLPPAAFHIYTVVLAFTSADPAAEVDLIGPVSFTAAGYSN</sequence>
<dbReference type="RefSeq" id="WP_111148937.1">
    <property type="nucleotide sequence ID" value="NZ_QKRB01000057.1"/>
</dbReference>
<evidence type="ECO:0008006" key="3">
    <source>
        <dbReference type="Google" id="ProtNLM"/>
    </source>
</evidence>
<dbReference type="OrthoDB" id="2641610at2"/>
<dbReference type="Proteomes" id="UP000249522">
    <property type="component" value="Unassembled WGS sequence"/>
</dbReference>
<organism evidence="1 2">
    <name type="scientific">Paenibacillus sambharensis</name>
    <dbReference type="NCBI Taxonomy" id="1803190"/>
    <lineage>
        <taxon>Bacteria</taxon>
        <taxon>Bacillati</taxon>
        <taxon>Bacillota</taxon>
        <taxon>Bacilli</taxon>
        <taxon>Bacillales</taxon>
        <taxon>Paenibacillaceae</taxon>
        <taxon>Paenibacillus</taxon>
    </lineage>
</organism>
<protein>
    <recommendedName>
        <fullName evidence="3">Exosporium leader peptide</fullName>
    </recommendedName>
</protein>
<gene>
    <name evidence="1" type="ORF">DNH61_21720</name>
</gene>
<evidence type="ECO:0000313" key="1">
    <source>
        <dbReference type="EMBL" id="PZD93268.1"/>
    </source>
</evidence>